<dbReference type="RefSeq" id="WP_186459260.1">
    <property type="nucleotide sequence ID" value="NZ_VIWX01000001.1"/>
</dbReference>
<organism evidence="1 2">
    <name type="scientific">Saccharopolyspora dendranthemae</name>
    <dbReference type="NCBI Taxonomy" id="1181886"/>
    <lineage>
        <taxon>Bacteria</taxon>
        <taxon>Bacillati</taxon>
        <taxon>Actinomycetota</taxon>
        <taxon>Actinomycetes</taxon>
        <taxon>Pseudonocardiales</taxon>
        <taxon>Pseudonocardiaceae</taxon>
        <taxon>Saccharopolyspora</taxon>
    </lineage>
</organism>
<evidence type="ECO:0000313" key="2">
    <source>
        <dbReference type="Proteomes" id="UP000316184"/>
    </source>
</evidence>
<dbReference type="Proteomes" id="UP000316184">
    <property type="component" value="Unassembled WGS sequence"/>
</dbReference>
<reference evidence="1 2" key="1">
    <citation type="submission" date="2019-06" db="EMBL/GenBank/DDBJ databases">
        <title>Sequencing the genomes of 1000 actinobacteria strains.</title>
        <authorList>
            <person name="Klenk H.-P."/>
        </authorList>
    </citation>
    <scope>NUCLEOTIDE SEQUENCE [LARGE SCALE GENOMIC DNA]</scope>
    <source>
        <strain evidence="1 2">DSM 46699</strain>
    </source>
</reference>
<comment type="caution">
    <text evidence="1">The sequence shown here is derived from an EMBL/GenBank/DDBJ whole genome shotgun (WGS) entry which is preliminary data.</text>
</comment>
<gene>
    <name evidence="1" type="ORF">FHU35_11983</name>
</gene>
<dbReference type="EMBL" id="VIWX01000001">
    <property type="protein sequence ID" value="TWG08364.1"/>
    <property type="molecule type" value="Genomic_DNA"/>
</dbReference>
<protein>
    <recommendedName>
        <fullName evidence="3">Lasso RiPP family leader peptide-containing protein</fullName>
    </recommendedName>
</protein>
<dbReference type="NCBIfam" id="NF033521">
    <property type="entry name" value="lasso_leader_L3"/>
    <property type="match status" value="1"/>
</dbReference>
<proteinExistence type="predicted"/>
<evidence type="ECO:0008006" key="3">
    <source>
        <dbReference type="Google" id="ProtNLM"/>
    </source>
</evidence>
<accession>A0A561V9X6</accession>
<keyword evidence="2" id="KW-1185">Reference proteome</keyword>
<name>A0A561V9X6_9PSEU</name>
<dbReference type="AlphaFoldDB" id="A0A561V9X6"/>
<evidence type="ECO:0000313" key="1">
    <source>
        <dbReference type="EMBL" id="TWG08364.1"/>
    </source>
</evidence>
<sequence length="38" mass="4460">MANYEAPEIVELGSFGEQTGMGPFWGLEETYWQFEDWN</sequence>